<organism evidence="7 8">
    <name type="scientific">Roridomyces roridus</name>
    <dbReference type="NCBI Taxonomy" id="1738132"/>
    <lineage>
        <taxon>Eukaryota</taxon>
        <taxon>Fungi</taxon>
        <taxon>Dikarya</taxon>
        <taxon>Basidiomycota</taxon>
        <taxon>Agaricomycotina</taxon>
        <taxon>Agaricomycetes</taxon>
        <taxon>Agaricomycetidae</taxon>
        <taxon>Agaricales</taxon>
        <taxon>Marasmiineae</taxon>
        <taxon>Mycenaceae</taxon>
        <taxon>Roridomyces</taxon>
    </lineage>
</organism>
<dbReference type="AlphaFoldDB" id="A0AAD7C1Y2"/>
<keyword evidence="4" id="KW-0812">Transmembrane</keyword>
<keyword evidence="2" id="KW-1015">Disulfide bond</keyword>
<name>A0AAD7C1Y2_9AGAR</name>
<dbReference type="PROSITE" id="PS01248">
    <property type="entry name" value="EGF_LAM_1"/>
    <property type="match status" value="1"/>
</dbReference>
<evidence type="ECO:0000256" key="1">
    <source>
        <dbReference type="ARBA" id="ARBA00022536"/>
    </source>
</evidence>
<evidence type="ECO:0000256" key="2">
    <source>
        <dbReference type="PROSITE-ProRule" id="PRU00076"/>
    </source>
</evidence>
<evidence type="ECO:0000256" key="4">
    <source>
        <dbReference type="SAM" id="Phobius"/>
    </source>
</evidence>
<keyword evidence="5" id="KW-0732">Signal</keyword>
<dbReference type="SMART" id="SM00261">
    <property type="entry name" value="FU"/>
    <property type="match status" value="7"/>
</dbReference>
<dbReference type="Pfam" id="PF23106">
    <property type="entry name" value="EGF_Teneurin"/>
    <property type="match status" value="1"/>
</dbReference>
<dbReference type="InterPro" id="IPR002049">
    <property type="entry name" value="LE_dom"/>
</dbReference>
<dbReference type="EMBL" id="JARKIF010000006">
    <property type="protein sequence ID" value="KAJ7636850.1"/>
    <property type="molecule type" value="Genomic_DNA"/>
</dbReference>
<evidence type="ECO:0000256" key="3">
    <source>
        <dbReference type="SAM" id="MobiDB-lite"/>
    </source>
</evidence>
<keyword evidence="4" id="KW-1133">Transmembrane helix</keyword>
<keyword evidence="1 2" id="KW-0245">EGF-like domain</keyword>
<dbReference type="InterPro" id="IPR006212">
    <property type="entry name" value="Furin_repeat"/>
</dbReference>
<keyword evidence="8" id="KW-1185">Reference proteome</keyword>
<sequence>MLIPPAILAASSLAASNLSAIVCTAGQCLQGYSNTTIGVTISVPGTPSALLLPGQYTSTTNPELLHNLLTSSSATLTSSPGFKNSTTSLVLPLNVAQEPGLSIYSGSFYSGDAGFTTIPSVPIRANSSSQLTARSLALSSSVWISVNSPASPNSRVIIWDSIPDTSQLPTSAPNSLTLFDIESAACSPPCASSGVCTAAGTCACAPGFTGAACDTCAPGFFGPSCTACPSGCTDCDDGLTGSGKCLNTVPPGAPATCNCVNGVCGADGSCTCTTGFTKAANGTACSTCAPGFFLTSSGDCSVCGIGCTNCADGSGQCTTCKTGFTQDGNDHTQCIPPQSVASDGTVCPPNAFSSGGNCVACSNACKTCTAGTANDCVQCAAGTYLLNGTCVSADANGVCAGSSLIADNDKLECDSCGAKCTSCKIPNFTSVSTVNQLQCTGCVPGFFLSNGKCVQSCPTGTFVSPQDNLTCTACDSSCSTCAGSATFCLTCTSNQLASSGKCVPTCPSNTFSASGSCLICHPDCASCSGGSFNQCTSCPSSRPVLTNGRCLPTCSKNQFFDPTTSSCITCDSSCSSCSGAGPSQCLACASNNQVLRAGTCVTAACQQSSSVVPGLGACLSDFVDVASATAPGAPPLPSVSGISSPTVVSSRRPLEWWEILLMALGCAFIFLVIVWLWRRRAQKKRGKQTEQFAAQKGIHRGGWRWRLIRFGEKLFGHKASRRPQSLRPLVLQPMAGKTPVGEAGKMRAAEEGRDMDTLIASYEYPRGRVEEVQHHHYHHVAGHERHQSGSSASTLSAPSLYSQVTGLPRRVPEPREPVRAPPPIPERSRFSNGSTIDEYYSTTAPYPPAPPLPSSKGKILNPFRR</sequence>
<keyword evidence="4" id="KW-0472">Membrane</keyword>
<proteinExistence type="predicted"/>
<dbReference type="InterPro" id="IPR009030">
    <property type="entry name" value="Growth_fac_rcpt_cys_sf"/>
</dbReference>
<dbReference type="CDD" id="cd00064">
    <property type="entry name" value="FU"/>
    <property type="match status" value="3"/>
</dbReference>
<dbReference type="PROSITE" id="PS50026">
    <property type="entry name" value="EGF_3"/>
    <property type="match status" value="1"/>
</dbReference>
<feature type="domain" description="EGF-like" evidence="6">
    <location>
        <begin position="182"/>
        <end position="214"/>
    </location>
</feature>
<dbReference type="CDD" id="cd00055">
    <property type="entry name" value="EGF_Lam"/>
    <property type="match status" value="1"/>
</dbReference>
<evidence type="ECO:0000313" key="8">
    <source>
        <dbReference type="Proteomes" id="UP001221142"/>
    </source>
</evidence>
<evidence type="ECO:0000313" key="7">
    <source>
        <dbReference type="EMBL" id="KAJ7636850.1"/>
    </source>
</evidence>
<evidence type="ECO:0000259" key="6">
    <source>
        <dbReference type="PROSITE" id="PS50026"/>
    </source>
</evidence>
<dbReference type="SMART" id="SM00181">
    <property type="entry name" value="EGF"/>
    <property type="match status" value="6"/>
</dbReference>
<gene>
    <name evidence="7" type="ORF">FB45DRAFT_907487</name>
</gene>
<feature type="chain" id="PRO_5042211095" evidence="5">
    <location>
        <begin position="21"/>
        <end position="865"/>
    </location>
</feature>
<feature type="signal peptide" evidence="5">
    <location>
        <begin position="1"/>
        <end position="20"/>
    </location>
</feature>
<dbReference type="PANTHER" id="PTHR15332:SF175">
    <property type="entry name" value="PROPROTEIN CONVERTASE SUBTILISIN_KEXIN TYPE 5-LIKE"/>
    <property type="match status" value="1"/>
</dbReference>
<protein>
    <submittedName>
        <fullName evidence="7">TNFR/NGFR cysteine-rich region family protein</fullName>
    </submittedName>
</protein>
<dbReference type="PROSITE" id="PS00022">
    <property type="entry name" value="EGF_1"/>
    <property type="match status" value="1"/>
</dbReference>
<dbReference type="Gene3D" id="2.10.25.10">
    <property type="entry name" value="Laminin"/>
    <property type="match status" value="1"/>
</dbReference>
<comment type="caution">
    <text evidence="2">Lacks conserved residue(s) required for the propagation of feature annotation.</text>
</comment>
<feature type="region of interest" description="Disordered" evidence="3">
    <location>
        <begin position="805"/>
        <end position="865"/>
    </location>
</feature>
<reference evidence="7" key="1">
    <citation type="submission" date="2023-03" db="EMBL/GenBank/DDBJ databases">
        <title>Massive genome expansion in bonnet fungi (Mycena s.s.) driven by repeated elements and novel gene families across ecological guilds.</title>
        <authorList>
            <consortium name="Lawrence Berkeley National Laboratory"/>
            <person name="Harder C.B."/>
            <person name="Miyauchi S."/>
            <person name="Viragh M."/>
            <person name="Kuo A."/>
            <person name="Thoen E."/>
            <person name="Andreopoulos B."/>
            <person name="Lu D."/>
            <person name="Skrede I."/>
            <person name="Drula E."/>
            <person name="Henrissat B."/>
            <person name="Morin E."/>
            <person name="Kohler A."/>
            <person name="Barry K."/>
            <person name="LaButti K."/>
            <person name="Morin E."/>
            <person name="Salamov A."/>
            <person name="Lipzen A."/>
            <person name="Mereny Z."/>
            <person name="Hegedus B."/>
            <person name="Baldrian P."/>
            <person name="Stursova M."/>
            <person name="Weitz H."/>
            <person name="Taylor A."/>
            <person name="Grigoriev I.V."/>
            <person name="Nagy L.G."/>
            <person name="Martin F."/>
            <person name="Kauserud H."/>
        </authorList>
    </citation>
    <scope>NUCLEOTIDE SEQUENCE</scope>
    <source>
        <strain evidence="7">9284</strain>
    </source>
</reference>
<accession>A0AAD7C1Y2</accession>
<dbReference type="Proteomes" id="UP001221142">
    <property type="component" value="Unassembled WGS sequence"/>
</dbReference>
<dbReference type="InterPro" id="IPR000742">
    <property type="entry name" value="EGF"/>
</dbReference>
<dbReference type="PANTHER" id="PTHR15332">
    <property type="entry name" value="PROPROTEIN CONVERTASE SUBTILISIN_KEXIN TYPE 5-LIKE"/>
    <property type="match status" value="1"/>
</dbReference>
<feature type="disulfide bond" evidence="2">
    <location>
        <begin position="204"/>
        <end position="213"/>
    </location>
</feature>
<feature type="disulfide bond" evidence="2">
    <location>
        <begin position="186"/>
        <end position="196"/>
    </location>
</feature>
<dbReference type="Gene3D" id="2.10.220.10">
    <property type="entry name" value="Hormone Receptor, Insulin-like Growth Factor Receptor 1, Chain A, domain 2"/>
    <property type="match status" value="4"/>
</dbReference>
<comment type="caution">
    <text evidence="7">The sequence shown here is derived from an EMBL/GenBank/DDBJ whole genome shotgun (WGS) entry which is preliminary data.</text>
</comment>
<dbReference type="SUPFAM" id="SSF57184">
    <property type="entry name" value="Growth factor receptor domain"/>
    <property type="match status" value="4"/>
</dbReference>
<feature type="transmembrane region" description="Helical" evidence="4">
    <location>
        <begin position="656"/>
        <end position="677"/>
    </location>
</feature>
<evidence type="ECO:0000256" key="5">
    <source>
        <dbReference type="SAM" id="SignalP"/>
    </source>
</evidence>